<dbReference type="EMBL" id="CAJVQB010079051">
    <property type="protein sequence ID" value="CAG8845324.1"/>
    <property type="molecule type" value="Genomic_DNA"/>
</dbReference>
<gene>
    <name evidence="1" type="ORF">GMARGA_LOCUS37578</name>
</gene>
<feature type="non-terminal residue" evidence="1">
    <location>
        <position position="53"/>
    </location>
</feature>
<accession>A0ABN7X1C9</accession>
<dbReference type="Proteomes" id="UP000789901">
    <property type="component" value="Unassembled WGS sequence"/>
</dbReference>
<keyword evidence="2" id="KW-1185">Reference proteome</keyword>
<name>A0ABN7X1C9_GIGMA</name>
<evidence type="ECO:0000313" key="2">
    <source>
        <dbReference type="Proteomes" id="UP000789901"/>
    </source>
</evidence>
<evidence type="ECO:0000313" key="1">
    <source>
        <dbReference type="EMBL" id="CAG8845324.1"/>
    </source>
</evidence>
<protein>
    <submittedName>
        <fullName evidence="1">6288_t:CDS:1</fullName>
    </submittedName>
</protein>
<organism evidence="1 2">
    <name type="scientific">Gigaspora margarita</name>
    <dbReference type="NCBI Taxonomy" id="4874"/>
    <lineage>
        <taxon>Eukaryota</taxon>
        <taxon>Fungi</taxon>
        <taxon>Fungi incertae sedis</taxon>
        <taxon>Mucoromycota</taxon>
        <taxon>Glomeromycotina</taxon>
        <taxon>Glomeromycetes</taxon>
        <taxon>Diversisporales</taxon>
        <taxon>Gigasporaceae</taxon>
        <taxon>Gigaspora</taxon>
    </lineage>
</organism>
<proteinExistence type="predicted"/>
<sequence>MANNQIVRYANQIVNTNDLHQLDPSDVQNFATIWIKPQTLSEYDALELKITQI</sequence>
<reference evidence="1 2" key="1">
    <citation type="submission" date="2021-06" db="EMBL/GenBank/DDBJ databases">
        <authorList>
            <person name="Kallberg Y."/>
            <person name="Tangrot J."/>
            <person name="Rosling A."/>
        </authorList>
    </citation>
    <scope>NUCLEOTIDE SEQUENCE [LARGE SCALE GENOMIC DNA]</scope>
    <source>
        <strain evidence="1 2">120-4 pot B 10/14</strain>
    </source>
</reference>
<comment type="caution">
    <text evidence="1">The sequence shown here is derived from an EMBL/GenBank/DDBJ whole genome shotgun (WGS) entry which is preliminary data.</text>
</comment>